<protein>
    <recommendedName>
        <fullName evidence="4">HTH tetR-type domain-containing protein</fullName>
    </recommendedName>
</protein>
<gene>
    <name evidence="5" type="ORF">DCM90_06245</name>
</gene>
<accession>A0A2V1N3D4</accession>
<dbReference type="PANTHER" id="PTHR43479">
    <property type="entry name" value="ACREF/ENVCD OPERON REPRESSOR-RELATED"/>
    <property type="match status" value="1"/>
</dbReference>
<reference evidence="5 6" key="1">
    <citation type="journal article" date="2018" name="Int. J. Syst. Evol. Microbiol.">
        <title>Lactobacillus bambusae sp. nov., isolated from a traditional fermented Ma-bamboo shoots of Taiwan.</title>
        <authorList>
            <person name="Wang L.-T."/>
        </authorList>
    </citation>
    <scope>NUCLEOTIDE SEQUENCE [LARGE SCALE GENOMIC DNA]</scope>
    <source>
        <strain evidence="5 6">BS-W1</strain>
    </source>
</reference>
<evidence type="ECO:0000313" key="5">
    <source>
        <dbReference type="EMBL" id="PWG00520.1"/>
    </source>
</evidence>
<dbReference type="AlphaFoldDB" id="A0A2V1N3D4"/>
<dbReference type="InterPro" id="IPR039532">
    <property type="entry name" value="TetR_C_Firmicutes"/>
</dbReference>
<feature type="transmembrane region" description="Helical" evidence="3">
    <location>
        <begin position="142"/>
        <end position="160"/>
    </location>
</feature>
<dbReference type="Proteomes" id="UP000245080">
    <property type="component" value="Unassembled WGS sequence"/>
</dbReference>
<name>A0A2V1N3D4_9LACO</name>
<dbReference type="Pfam" id="PF14278">
    <property type="entry name" value="TetR_C_8"/>
    <property type="match status" value="1"/>
</dbReference>
<dbReference type="EMBL" id="QCXQ01000002">
    <property type="protein sequence ID" value="PWG00520.1"/>
    <property type="molecule type" value="Genomic_DNA"/>
</dbReference>
<dbReference type="InterPro" id="IPR001647">
    <property type="entry name" value="HTH_TetR"/>
</dbReference>
<dbReference type="OrthoDB" id="9810250at2"/>
<sequence>MNTDTEQKIQTAFSTLLQQMDASQITVRKICDSAHISRTTFYTYFSDIDGLYRYLEEIALGGMESILNDWRYLDFRAFSPNEPFTPLLKMHRYILLHESLYAAFMGMHGSMMFRQKFTTVLGASCASFVGRQIHREVTEDDFYLQFYVGGIYNAIYYWLLMPKERRHTPEELAISETKMLRRIISDMQKA</sequence>
<keyword evidence="1 2" id="KW-0238">DNA-binding</keyword>
<organism evidence="5 6">
    <name type="scientific">Levilactobacillus bambusae</name>
    <dbReference type="NCBI Taxonomy" id="2024736"/>
    <lineage>
        <taxon>Bacteria</taxon>
        <taxon>Bacillati</taxon>
        <taxon>Bacillota</taxon>
        <taxon>Bacilli</taxon>
        <taxon>Lactobacillales</taxon>
        <taxon>Lactobacillaceae</taxon>
        <taxon>Levilactobacillus</taxon>
    </lineage>
</organism>
<evidence type="ECO:0000313" key="6">
    <source>
        <dbReference type="Proteomes" id="UP000245080"/>
    </source>
</evidence>
<feature type="domain" description="HTH tetR-type" evidence="4">
    <location>
        <begin position="3"/>
        <end position="63"/>
    </location>
</feature>
<dbReference type="Gene3D" id="1.10.357.10">
    <property type="entry name" value="Tetracycline Repressor, domain 2"/>
    <property type="match status" value="1"/>
</dbReference>
<dbReference type="RefSeq" id="WP_109250466.1">
    <property type="nucleotide sequence ID" value="NZ_QCXQ01000002.1"/>
</dbReference>
<evidence type="ECO:0000259" key="4">
    <source>
        <dbReference type="PROSITE" id="PS50977"/>
    </source>
</evidence>
<comment type="caution">
    <text evidence="5">The sequence shown here is derived from an EMBL/GenBank/DDBJ whole genome shotgun (WGS) entry which is preliminary data.</text>
</comment>
<feature type="DNA-binding region" description="H-T-H motif" evidence="2">
    <location>
        <begin position="26"/>
        <end position="45"/>
    </location>
</feature>
<keyword evidence="3" id="KW-0812">Transmembrane</keyword>
<dbReference type="Pfam" id="PF00440">
    <property type="entry name" value="TetR_N"/>
    <property type="match status" value="1"/>
</dbReference>
<proteinExistence type="predicted"/>
<dbReference type="PROSITE" id="PS50977">
    <property type="entry name" value="HTH_TETR_2"/>
    <property type="match status" value="1"/>
</dbReference>
<dbReference type="GO" id="GO:0003677">
    <property type="term" value="F:DNA binding"/>
    <property type="evidence" value="ECO:0007669"/>
    <property type="project" value="UniProtKB-UniRule"/>
</dbReference>
<dbReference type="SUPFAM" id="SSF46689">
    <property type="entry name" value="Homeodomain-like"/>
    <property type="match status" value="1"/>
</dbReference>
<keyword evidence="3" id="KW-0472">Membrane</keyword>
<evidence type="ECO:0000256" key="2">
    <source>
        <dbReference type="PROSITE-ProRule" id="PRU00335"/>
    </source>
</evidence>
<dbReference type="PANTHER" id="PTHR43479:SF7">
    <property type="entry name" value="TETR-FAMILY TRANSCRIPTIONAL REGULATOR"/>
    <property type="match status" value="1"/>
</dbReference>
<dbReference type="InterPro" id="IPR009057">
    <property type="entry name" value="Homeodomain-like_sf"/>
</dbReference>
<evidence type="ECO:0000256" key="1">
    <source>
        <dbReference type="ARBA" id="ARBA00023125"/>
    </source>
</evidence>
<evidence type="ECO:0000256" key="3">
    <source>
        <dbReference type="SAM" id="Phobius"/>
    </source>
</evidence>
<keyword evidence="3" id="KW-1133">Transmembrane helix</keyword>
<keyword evidence="6" id="KW-1185">Reference proteome</keyword>
<feature type="transmembrane region" description="Helical" evidence="3">
    <location>
        <begin position="93"/>
        <end position="113"/>
    </location>
</feature>
<dbReference type="InterPro" id="IPR050624">
    <property type="entry name" value="HTH-type_Tx_Regulator"/>
</dbReference>